<dbReference type="AlphaFoldDB" id="A0A6J5E8M6"/>
<feature type="domain" description="CHAT" evidence="1">
    <location>
        <begin position="65"/>
        <end position="333"/>
    </location>
</feature>
<sequence>MDPQRLAFKIYRNRTEPGYRVGFSGDDVAPLDEPFAVDLGEGGRLAGVIARIENNLCTRDDLRDLGTELWAGLLSGGIKSEVDGVRIMPGRLVQICLCLPPELEQIPWEAVYDIDRAVFLAVQPGYCVLRTMPYEARAADLAAPAPRSGLKLLAVIPEGSGLNVEQELSGLKTAVKQVGNLSFEDLRGRVTPDAVMTKVDESSPDIFHFMGHGELDSDFNVSIRLNSDTGGQNEFLADAEQFAMMIARSELRLGVFNCCYGGRSPRSSLSGLGPLMLRQGVPAIAAMRYPIPDDAAVRFSKAFYGALLTGEHRGRVDFAMQRARYVLFNSATRDQWRTFITPVLYLAQGRESLFDIVPQAPIPDQTQRAVEDVEVPRALLDAFRKRRCIPIVGCGLMRPPTDRFSPAQHTIRALTEHLAQKCQSCDDDLWKAAELAGLTELAFHSVAEVFVAENLRFALIDAIRDWYDNARPSPSHHALATWSVPAIFDTHFDGLLERAFEAAGRASKVIYSLAAPPVDLQSSQEVLVLVRGAPTNDDSLVLTEQENESLLVTMDRLSPSIEQLATAERGRCILLLGVNPRDPVVRKLARRLIRLHSNQGPAFFASSSFTAADRAYWKSLDVTWINAEPDALIDKLTKLMSTEGSAHE</sequence>
<protein>
    <recommendedName>
        <fullName evidence="1">CHAT domain-containing protein</fullName>
    </recommendedName>
</protein>
<evidence type="ECO:0000313" key="2">
    <source>
        <dbReference type="EMBL" id="CAB3761425.1"/>
    </source>
</evidence>
<reference evidence="2 3" key="1">
    <citation type="submission" date="2020-04" db="EMBL/GenBank/DDBJ databases">
        <authorList>
            <person name="De Canck E."/>
        </authorList>
    </citation>
    <scope>NUCLEOTIDE SEQUENCE [LARGE SCALE GENOMIC DNA]</scope>
    <source>
        <strain evidence="2 3">LMG 29542</strain>
    </source>
</reference>
<dbReference type="Pfam" id="PF13289">
    <property type="entry name" value="SIR2_2"/>
    <property type="match status" value="1"/>
</dbReference>
<keyword evidence="3" id="KW-1185">Reference proteome</keyword>
<accession>A0A6J5E8M6</accession>
<organism evidence="2 3">
    <name type="scientific">Paraburkholderia humisilvae</name>
    <dbReference type="NCBI Taxonomy" id="627669"/>
    <lineage>
        <taxon>Bacteria</taxon>
        <taxon>Pseudomonadati</taxon>
        <taxon>Pseudomonadota</taxon>
        <taxon>Betaproteobacteria</taxon>
        <taxon>Burkholderiales</taxon>
        <taxon>Burkholderiaceae</taxon>
        <taxon>Paraburkholderia</taxon>
    </lineage>
</organism>
<dbReference type="InterPro" id="IPR024983">
    <property type="entry name" value="CHAT_dom"/>
</dbReference>
<gene>
    <name evidence="2" type="ORF">LMG29542_04077</name>
</gene>
<evidence type="ECO:0000259" key="1">
    <source>
        <dbReference type="Pfam" id="PF12770"/>
    </source>
</evidence>
<proteinExistence type="predicted"/>
<dbReference type="Proteomes" id="UP000494363">
    <property type="component" value="Unassembled WGS sequence"/>
</dbReference>
<dbReference type="Pfam" id="PF12770">
    <property type="entry name" value="CHAT"/>
    <property type="match status" value="1"/>
</dbReference>
<evidence type="ECO:0000313" key="3">
    <source>
        <dbReference type="Proteomes" id="UP000494363"/>
    </source>
</evidence>
<dbReference type="EMBL" id="CADIKH010000018">
    <property type="protein sequence ID" value="CAB3761425.1"/>
    <property type="molecule type" value="Genomic_DNA"/>
</dbReference>
<name>A0A6J5E8M6_9BURK</name>